<dbReference type="STRING" id="558152.IQ37_15800"/>
<feature type="chain" id="PRO_5001803207" evidence="1">
    <location>
        <begin position="25"/>
        <end position="793"/>
    </location>
</feature>
<dbReference type="eggNOG" id="COG3291">
    <property type="taxonomic scope" value="Bacteria"/>
</dbReference>
<proteinExistence type="predicted"/>
<dbReference type="InterPro" id="IPR049804">
    <property type="entry name" value="Choice_anch_L"/>
</dbReference>
<evidence type="ECO:0000256" key="1">
    <source>
        <dbReference type="SAM" id="SignalP"/>
    </source>
</evidence>
<comment type="caution">
    <text evidence="3">The sequence shown here is derived from an EMBL/GenBank/DDBJ whole genome shotgun (WGS) entry which is preliminary data.</text>
</comment>
<dbReference type="AlphaFoldDB" id="A0A086ATY5"/>
<gene>
    <name evidence="3" type="ORF">IQ37_15800</name>
</gene>
<dbReference type="NCBIfam" id="NF038133">
    <property type="entry name" value="choice_anch_L"/>
    <property type="match status" value="1"/>
</dbReference>
<protein>
    <submittedName>
        <fullName evidence="3">Gliding motility protein</fullName>
    </submittedName>
</protein>
<accession>A0A086ATY5</accession>
<reference evidence="3 4" key="1">
    <citation type="submission" date="2014-07" db="EMBL/GenBank/DDBJ databases">
        <title>Genome of Chryseobacterium piperi CTM.</title>
        <authorList>
            <person name="Pipes S.E."/>
            <person name="Stropko S.J."/>
            <person name="Newman J.D."/>
        </authorList>
    </citation>
    <scope>NUCLEOTIDE SEQUENCE [LARGE SCALE GENOMIC DNA]</scope>
    <source>
        <strain evidence="3 4">CTM</strain>
    </source>
</reference>
<dbReference type="OrthoDB" id="9765926at2"/>
<evidence type="ECO:0000259" key="2">
    <source>
        <dbReference type="Pfam" id="PF19081"/>
    </source>
</evidence>
<dbReference type="Pfam" id="PF13585">
    <property type="entry name" value="CHU_C"/>
    <property type="match status" value="1"/>
</dbReference>
<evidence type="ECO:0000313" key="3">
    <source>
        <dbReference type="EMBL" id="KFF20149.1"/>
    </source>
</evidence>
<organism evidence="3 4">
    <name type="scientific">Chryseobacterium piperi</name>
    <dbReference type="NCBI Taxonomy" id="558152"/>
    <lineage>
        <taxon>Bacteria</taxon>
        <taxon>Pseudomonadati</taxon>
        <taxon>Bacteroidota</taxon>
        <taxon>Flavobacteriia</taxon>
        <taxon>Flavobacteriales</taxon>
        <taxon>Weeksellaceae</taxon>
        <taxon>Chryseobacterium group</taxon>
        <taxon>Chryseobacterium</taxon>
    </lineage>
</organism>
<keyword evidence="4" id="KW-1185">Reference proteome</keyword>
<dbReference type="Proteomes" id="UP000028709">
    <property type="component" value="Unassembled WGS sequence"/>
</dbReference>
<dbReference type="InterPro" id="IPR026341">
    <property type="entry name" value="T9SS_type_B"/>
</dbReference>
<dbReference type="Gene3D" id="2.60.40.10">
    <property type="entry name" value="Immunoglobulins"/>
    <property type="match status" value="1"/>
</dbReference>
<dbReference type="KEGG" id="cpip:CJF12_07880"/>
<name>A0A086ATY5_9FLAO</name>
<feature type="signal peptide" evidence="1">
    <location>
        <begin position="1"/>
        <end position="24"/>
    </location>
</feature>
<dbReference type="Pfam" id="PF19081">
    <property type="entry name" value="Ig_7"/>
    <property type="match status" value="1"/>
</dbReference>
<dbReference type="InterPro" id="IPR013783">
    <property type="entry name" value="Ig-like_fold"/>
</dbReference>
<feature type="domain" description="Ig-like" evidence="2">
    <location>
        <begin position="488"/>
        <end position="561"/>
    </location>
</feature>
<keyword evidence="1" id="KW-0732">Signal</keyword>
<dbReference type="InterPro" id="IPR044023">
    <property type="entry name" value="Ig_7"/>
</dbReference>
<dbReference type="RefSeq" id="WP_034686632.1">
    <property type="nucleotide sequence ID" value="NZ_CP023049.2"/>
</dbReference>
<dbReference type="NCBIfam" id="TIGR04131">
    <property type="entry name" value="Bac_Flav_CTERM"/>
    <property type="match status" value="1"/>
</dbReference>
<sequence length="793" mass="84904">MLNYRLKNYSLFLILLLAPVFAFSQNTKQKPQRKLQKEKFTAASLKAGAFIDVNAASYAPSGYTPEQLVKDILINGGTNCSTPNVTNVTVSPNHAVSNNNRFWGYFHKANTNFPFTDGIVLTTGYAREAGNTLVSGNLGGTISMQGDADLAAATNTNLSSQRDAVALEFDFVPNSNQVKFNYLFSSEEYTGGFPCSYSDAFALLIKPVAGGPYVNVAILPGGAGAVSVTNIRPANQDSGIPLSCGALNASYFAGYNSSNIETNYNGRTVPLTAVADVMPGVAYHFKMVLADYNDQTLDSAVFLEGGSFDIGIKITDGAGTILPGTIHMCDNTPQILKAQVVTVPGMTFQWFKDGAPIAGATNISYTATQPGVYEVKVSVPGNQCPGSATITILGGTTPTAHDAALQICTTPNSPNFDLNTAMPLISTTTGAVFHFYVNQADAVAQNNNFITNVGSYDGTDGQILYVVVSNGGFCSKMVKLTLFKEATPVAQLVSSKMKICSGDSAILTASGGATYQWGDISATGATRTVSPTQTTTYTVYAIGPKGCKSLQPATITVEVVPAITSNLTGGMICTGDNITLDAGAGPNYTYTWNTGATTQTITTAVNGTFTVTIDNGVCTKVFTTQVIRAVAPRIIKVDYDSNETIVVTAGNPSNGPLEYSIDNGLTWQPSNVFNNVPKNKVITIRVRIKNTSCVGVLEYFTFVMKNVITPNGDNVNDIIDFRGISDYKNFTASIFDRYGREVYKAEKVRPYWDGYFQGKRLPTASYWYQVTFDDPASKEKALKTGWILLKNFE</sequence>
<dbReference type="EMBL" id="JPRJ01000037">
    <property type="protein sequence ID" value="KFF20149.1"/>
    <property type="molecule type" value="Genomic_DNA"/>
</dbReference>
<evidence type="ECO:0000313" key="4">
    <source>
        <dbReference type="Proteomes" id="UP000028709"/>
    </source>
</evidence>